<dbReference type="SUPFAM" id="SSF57667">
    <property type="entry name" value="beta-beta-alpha zinc fingers"/>
    <property type="match status" value="2"/>
</dbReference>
<keyword evidence="2" id="KW-0479">Metal-binding</keyword>
<keyword evidence="7" id="KW-0238">DNA-binding</keyword>
<feature type="domain" description="C2H2-type" evidence="12">
    <location>
        <begin position="218"/>
        <end position="245"/>
    </location>
</feature>
<reference evidence="13" key="2">
    <citation type="submission" date="2025-09" db="UniProtKB">
        <authorList>
            <consortium name="Ensembl"/>
        </authorList>
    </citation>
    <scope>IDENTIFICATION</scope>
</reference>
<evidence type="ECO:0000256" key="1">
    <source>
        <dbReference type="ARBA" id="ARBA00004123"/>
    </source>
</evidence>
<dbReference type="FunFam" id="3.30.160.60:FF:000049">
    <property type="entry name" value="transcriptional repressor CTCF isoform X1"/>
    <property type="match status" value="1"/>
</dbReference>
<keyword evidence="6" id="KW-0805">Transcription regulation</keyword>
<dbReference type="PROSITE" id="PS00028">
    <property type="entry name" value="ZINC_FINGER_C2H2_1"/>
    <property type="match status" value="1"/>
</dbReference>
<dbReference type="PANTHER" id="PTHR24388">
    <property type="entry name" value="ZINC FINGER PROTEIN"/>
    <property type="match status" value="1"/>
</dbReference>
<organism evidence="13 14">
    <name type="scientific">Dicentrarchus labrax</name>
    <name type="common">European seabass</name>
    <name type="synonym">Morone labrax</name>
    <dbReference type="NCBI Taxonomy" id="13489"/>
    <lineage>
        <taxon>Eukaryota</taxon>
        <taxon>Metazoa</taxon>
        <taxon>Chordata</taxon>
        <taxon>Craniata</taxon>
        <taxon>Vertebrata</taxon>
        <taxon>Euteleostomi</taxon>
        <taxon>Actinopterygii</taxon>
        <taxon>Neopterygii</taxon>
        <taxon>Teleostei</taxon>
        <taxon>Neoteleostei</taxon>
        <taxon>Acanthomorphata</taxon>
        <taxon>Eupercaria</taxon>
        <taxon>Moronidae</taxon>
        <taxon>Dicentrarchus</taxon>
    </lineage>
</organism>
<dbReference type="InterPro" id="IPR013087">
    <property type="entry name" value="Znf_C2H2_type"/>
</dbReference>
<feature type="compositionally biased region" description="Basic and acidic residues" evidence="11">
    <location>
        <begin position="240"/>
        <end position="249"/>
    </location>
</feature>
<reference evidence="13" key="1">
    <citation type="submission" date="2025-08" db="UniProtKB">
        <authorList>
            <consortium name="Ensembl"/>
        </authorList>
    </citation>
    <scope>IDENTIFICATION</scope>
</reference>
<evidence type="ECO:0000256" key="5">
    <source>
        <dbReference type="ARBA" id="ARBA00022833"/>
    </source>
</evidence>
<keyword evidence="4 10" id="KW-0863">Zinc-finger</keyword>
<feature type="domain" description="C2H2-type" evidence="12">
    <location>
        <begin position="162"/>
        <end position="189"/>
    </location>
</feature>
<dbReference type="Gene3D" id="3.30.160.60">
    <property type="entry name" value="Classic Zinc Finger"/>
    <property type="match status" value="3"/>
</dbReference>
<keyword evidence="3" id="KW-0677">Repeat</keyword>
<dbReference type="SMART" id="SM00355">
    <property type="entry name" value="ZnF_C2H2"/>
    <property type="match status" value="3"/>
</dbReference>
<dbReference type="InterPro" id="IPR036236">
    <property type="entry name" value="Znf_C2H2_sf"/>
</dbReference>
<dbReference type="PANTHER" id="PTHR24388:SF43">
    <property type="entry name" value="ZINC FINGER PROTEIN 513"/>
    <property type="match status" value="1"/>
</dbReference>
<dbReference type="Proteomes" id="UP000694389">
    <property type="component" value="Unassembled WGS sequence"/>
</dbReference>
<evidence type="ECO:0000256" key="7">
    <source>
        <dbReference type="ARBA" id="ARBA00023125"/>
    </source>
</evidence>
<dbReference type="GeneTree" id="ENSGT00940000158687"/>
<dbReference type="AlphaFoldDB" id="A0A8P4KGY4"/>
<protein>
    <recommendedName>
        <fullName evidence="12">C2H2-type domain-containing protein</fullName>
    </recommendedName>
</protein>
<keyword evidence="9" id="KW-0539">Nucleus</keyword>
<evidence type="ECO:0000259" key="12">
    <source>
        <dbReference type="PROSITE" id="PS50157"/>
    </source>
</evidence>
<evidence type="ECO:0000313" key="13">
    <source>
        <dbReference type="Ensembl" id="ENSDLAP00005070270.1"/>
    </source>
</evidence>
<dbReference type="GO" id="GO:0005634">
    <property type="term" value="C:nucleus"/>
    <property type="evidence" value="ECO:0007669"/>
    <property type="project" value="UniProtKB-SubCell"/>
</dbReference>
<evidence type="ECO:0000256" key="11">
    <source>
        <dbReference type="SAM" id="MobiDB-lite"/>
    </source>
</evidence>
<evidence type="ECO:0000313" key="14">
    <source>
        <dbReference type="Proteomes" id="UP000694389"/>
    </source>
</evidence>
<evidence type="ECO:0000256" key="2">
    <source>
        <dbReference type="ARBA" id="ARBA00022723"/>
    </source>
</evidence>
<evidence type="ECO:0000256" key="10">
    <source>
        <dbReference type="PROSITE-ProRule" id="PRU00042"/>
    </source>
</evidence>
<dbReference type="InterPro" id="IPR050527">
    <property type="entry name" value="Snail/Krueppel_Znf"/>
</dbReference>
<feature type="compositionally biased region" description="Basic residues" evidence="11">
    <location>
        <begin position="250"/>
        <end position="259"/>
    </location>
</feature>
<evidence type="ECO:0000256" key="6">
    <source>
        <dbReference type="ARBA" id="ARBA00023015"/>
    </source>
</evidence>
<dbReference type="PROSITE" id="PS50157">
    <property type="entry name" value="ZINC_FINGER_C2H2_2"/>
    <property type="match status" value="3"/>
</dbReference>
<evidence type="ECO:0000256" key="4">
    <source>
        <dbReference type="ARBA" id="ARBA00022771"/>
    </source>
</evidence>
<keyword evidence="5" id="KW-0862">Zinc</keyword>
<name>A0A8P4KGY4_DICLA</name>
<evidence type="ECO:0000256" key="3">
    <source>
        <dbReference type="ARBA" id="ARBA00022737"/>
    </source>
</evidence>
<feature type="domain" description="C2H2-type" evidence="12">
    <location>
        <begin position="190"/>
        <end position="217"/>
    </location>
</feature>
<feature type="region of interest" description="Disordered" evidence="11">
    <location>
        <begin position="234"/>
        <end position="269"/>
    </location>
</feature>
<proteinExistence type="predicted"/>
<feature type="region of interest" description="Disordered" evidence="11">
    <location>
        <begin position="131"/>
        <end position="152"/>
    </location>
</feature>
<evidence type="ECO:0000256" key="8">
    <source>
        <dbReference type="ARBA" id="ARBA00023163"/>
    </source>
</evidence>
<dbReference type="Pfam" id="PF00096">
    <property type="entry name" value="zf-C2H2"/>
    <property type="match status" value="3"/>
</dbReference>
<keyword evidence="14" id="KW-1185">Reference proteome</keyword>
<dbReference type="GO" id="GO:0000978">
    <property type="term" value="F:RNA polymerase II cis-regulatory region sequence-specific DNA binding"/>
    <property type="evidence" value="ECO:0007669"/>
    <property type="project" value="TreeGrafter"/>
</dbReference>
<keyword evidence="8" id="KW-0804">Transcription</keyword>
<dbReference type="GO" id="GO:0000981">
    <property type="term" value="F:DNA-binding transcription factor activity, RNA polymerase II-specific"/>
    <property type="evidence" value="ECO:0007669"/>
    <property type="project" value="TreeGrafter"/>
</dbReference>
<dbReference type="FunFam" id="3.30.160.60:FF:000395">
    <property type="entry name" value="zinc finger protein 513"/>
    <property type="match status" value="1"/>
</dbReference>
<comment type="subcellular location">
    <subcellularLocation>
        <location evidence="1">Nucleus</location>
    </subcellularLocation>
</comment>
<accession>A0A8P4KGY4</accession>
<feature type="region of interest" description="Disordered" evidence="11">
    <location>
        <begin position="317"/>
        <end position="339"/>
    </location>
</feature>
<evidence type="ECO:0000256" key="9">
    <source>
        <dbReference type="ARBA" id="ARBA00023242"/>
    </source>
</evidence>
<dbReference type="GO" id="GO:0008270">
    <property type="term" value="F:zinc ion binding"/>
    <property type="evidence" value="ECO:0007669"/>
    <property type="project" value="UniProtKB-KW"/>
</dbReference>
<dbReference type="Ensembl" id="ENSDLAT00005082894.1">
    <property type="protein sequence ID" value="ENSDLAP00005070270.1"/>
    <property type="gene ID" value="ENSDLAG00005032587.1"/>
</dbReference>
<sequence length="339" mass="37195">MPRRKQSNPQPVKVESEDGAEVCEPGCLVLESDFLLSGELEFGDSEIMGLDRESGMTVFSLSVEDDPSVPTDSTFPAFLSCKGCGQLLGDMPLGAGLDLGLDLGAELYCLTCEEGLQHEALIDSPELEGSNLADRSISGDSDRKRRSVGKVGGAGDLPSKLYSCSLCPFTSRYSNHLKRHMRTHDGQKPYRCPVCPYASAQLVNLQRHTRTHTGEKPYRCHQCSYACSSLGNLRRHQRMHTQERPQRREKEKRRGRRKKSNAETEEVVSDLTLRVSQDSDYLQTLGGLGSPSGPLPVLLFPLCCRLCGLTLEEADLDGDKADGEGEGEGDGGQVRFLKL</sequence>